<dbReference type="Gene3D" id="3.30.360.10">
    <property type="entry name" value="Dihydrodipicolinate Reductase, domain 2"/>
    <property type="match status" value="1"/>
</dbReference>
<keyword evidence="10" id="KW-0915">Sodium</keyword>
<evidence type="ECO:0000256" key="3">
    <source>
        <dbReference type="ARBA" id="ARBA00005062"/>
    </source>
</evidence>
<dbReference type="InterPro" id="IPR036291">
    <property type="entry name" value="NAD(P)-bd_dom_sf"/>
</dbReference>
<dbReference type="InterPro" id="IPR045865">
    <property type="entry name" value="ACT-like_dom_sf"/>
</dbReference>
<dbReference type="Gene3D" id="3.40.50.720">
    <property type="entry name" value="NAD(P)-binding Rossmann-like Domain"/>
    <property type="match status" value="1"/>
</dbReference>
<dbReference type="PROSITE" id="PS51671">
    <property type="entry name" value="ACT"/>
    <property type="match status" value="1"/>
</dbReference>
<evidence type="ECO:0000313" key="17">
    <source>
        <dbReference type="Proteomes" id="UP000620075"/>
    </source>
</evidence>
<comment type="cofactor">
    <cofactor evidence="1">
        <name>a metal cation</name>
        <dbReference type="ChEBI" id="CHEBI:25213"/>
    </cofactor>
</comment>
<dbReference type="Pfam" id="PF00742">
    <property type="entry name" value="Homoserine_dh"/>
    <property type="match status" value="1"/>
</dbReference>
<evidence type="ECO:0000259" key="15">
    <source>
        <dbReference type="PROSITE" id="PS51671"/>
    </source>
</evidence>
<dbReference type="InterPro" id="IPR005106">
    <property type="entry name" value="Asp/hSer_DH_NAD-bd"/>
</dbReference>
<dbReference type="GO" id="GO:0009086">
    <property type="term" value="P:methionine biosynthetic process"/>
    <property type="evidence" value="ECO:0007669"/>
    <property type="project" value="UniProtKB-KW"/>
</dbReference>
<dbReference type="EC" id="1.1.1.3" evidence="5"/>
<dbReference type="PANTHER" id="PTHR43331:SF1">
    <property type="entry name" value="HOMOSERINE DEHYDROGENASE"/>
    <property type="match status" value="1"/>
</dbReference>
<feature type="binding site" evidence="14">
    <location>
        <begin position="12"/>
        <end position="19"/>
    </location>
    <ligand>
        <name>NADP(+)</name>
        <dbReference type="ChEBI" id="CHEBI:58349"/>
    </ligand>
</feature>
<evidence type="ECO:0000256" key="11">
    <source>
        <dbReference type="ARBA" id="ARBA00023167"/>
    </source>
</evidence>
<keyword evidence="11" id="KW-0486">Methionine biosynthesis</keyword>
<comment type="pathway">
    <text evidence="3">Amino-acid biosynthesis; L-methionine biosynthesis via de novo pathway; L-homoserine from L-aspartate: step 3/3.</text>
</comment>
<evidence type="ECO:0000256" key="9">
    <source>
        <dbReference type="ARBA" id="ARBA00023002"/>
    </source>
</evidence>
<feature type="binding site" evidence="14">
    <location>
        <position position="108"/>
    </location>
    <ligand>
        <name>NADPH</name>
        <dbReference type="ChEBI" id="CHEBI:57783"/>
    </ligand>
</feature>
<dbReference type="FunFam" id="3.30.360.10:FF:000005">
    <property type="entry name" value="Homoserine dehydrogenase"/>
    <property type="match status" value="1"/>
</dbReference>
<evidence type="ECO:0000256" key="14">
    <source>
        <dbReference type="PIRSR" id="PIRSR000098-2"/>
    </source>
</evidence>
<dbReference type="InterPro" id="IPR002912">
    <property type="entry name" value="ACT_dom"/>
</dbReference>
<dbReference type="CDD" id="cd04881">
    <property type="entry name" value="ACT_HSDH-Hom"/>
    <property type="match status" value="1"/>
</dbReference>
<dbReference type="PIRSF" id="PIRSF000098">
    <property type="entry name" value="Homoser_dehydrog"/>
    <property type="match status" value="1"/>
</dbReference>
<name>A0A934NE62_9BACT</name>
<dbReference type="InterPro" id="IPR001342">
    <property type="entry name" value="HDH_cat"/>
</dbReference>
<dbReference type="SUPFAM" id="SSF55021">
    <property type="entry name" value="ACT-like"/>
    <property type="match status" value="1"/>
</dbReference>
<organism evidence="16 17">
    <name type="scientific">Candidatus Dormiibacter inghamiae</name>
    <dbReference type="NCBI Taxonomy" id="3127013"/>
    <lineage>
        <taxon>Bacteria</taxon>
        <taxon>Bacillati</taxon>
        <taxon>Candidatus Dormiibacterota</taxon>
        <taxon>Candidatus Dormibacteria</taxon>
        <taxon>Candidatus Dormibacterales</taxon>
        <taxon>Candidatus Dormibacteraceae</taxon>
        <taxon>Candidatus Dormiibacter</taxon>
    </lineage>
</organism>
<dbReference type="AlphaFoldDB" id="A0A934NE62"/>
<proteinExistence type="inferred from homology"/>
<evidence type="ECO:0000256" key="4">
    <source>
        <dbReference type="ARBA" id="ARBA00006753"/>
    </source>
</evidence>
<evidence type="ECO:0000256" key="1">
    <source>
        <dbReference type="ARBA" id="ARBA00001920"/>
    </source>
</evidence>
<evidence type="ECO:0000256" key="12">
    <source>
        <dbReference type="ARBA" id="ARBA00048841"/>
    </source>
</evidence>
<dbReference type="GO" id="GO:0009088">
    <property type="term" value="P:threonine biosynthetic process"/>
    <property type="evidence" value="ECO:0007669"/>
    <property type="project" value="UniProtKB-KW"/>
</dbReference>
<protein>
    <recommendedName>
        <fullName evidence="6">Homoserine dehydrogenase</fullName>
        <ecNumber evidence="5">1.1.1.3</ecNumber>
    </recommendedName>
</protein>
<accession>A0A934NE62</accession>
<evidence type="ECO:0000256" key="13">
    <source>
        <dbReference type="PIRSR" id="PIRSR000098-1"/>
    </source>
</evidence>
<dbReference type="SUPFAM" id="SSF51735">
    <property type="entry name" value="NAD(P)-binding Rossmann-fold domains"/>
    <property type="match status" value="1"/>
</dbReference>
<evidence type="ECO:0000313" key="16">
    <source>
        <dbReference type="EMBL" id="MBJ7603604.1"/>
    </source>
</evidence>
<evidence type="ECO:0000256" key="7">
    <source>
        <dbReference type="ARBA" id="ARBA00022605"/>
    </source>
</evidence>
<dbReference type="NCBIfam" id="NF004976">
    <property type="entry name" value="PRK06349.1"/>
    <property type="match status" value="1"/>
</dbReference>
<dbReference type="EMBL" id="JAEKNQ010000040">
    <property type="protein sequence ID" value="MBJ7603604.1"/>
    <property type="molecule type" value="Genomic_DNA"/>
</dbReference>
<keyword evidence="7" id="KW-0028">Amino-acid biosynthesis</keyword>
<keyword evidence="8" id="KW-0791">Threonine biosynthesis</keyword>
<comment type="caution">
    <text evidence="16">The sequence shown here is derived from an EMBL/GenBank/DDBJ whole genome shotgun (WGS) entry which is preliminary data.</text>
</comment>
<dbReference type="PANTHER" id="PTHR43331">
    <property type="entry name" value="HOMOSERINE DEHYDROGENASE"/>
    <property type="match status" value="1"/>
</dbReference>
<dbReference type="Gene3D" id="3.30.70.260">
    <property type="match status" value="1"/>
</dbReference>
<keyword evidence="9" id="KW-0560">Oxidoreductase</keyword>
<gene>
    <name evidence="16" type="ORF">JF888_10505</name>
</gene>
<feature type="active site" description="Proton donor" evidence="13">
    <location>
        <position position="207"/>
    </location>
</feature>
<comment type="catalytic activity">
    <reaction evidence="12">
        <text>L-homoserine + NADP(+) = L-aspartate 4-semialdehyde + NADPH + H(+)</text>
        <dbReference type="Rhea" id="RHEA:15761"/>
        <dbReference type="ChEBI" id="CHEBI:15378"/>
        <dbReference type="ChEBI" id="CHEBI:57476"/>
        <dbReference type="ChEBI" id="CHEBI:57783"/>
        <dbReference type="ChEBI" id="CHEBI:58349"/>
        <dbReference type="ChEBI" id="CHEBI:537519"/>
        <dbReference type="EC" id="1.1.1.3"/>
    </reaction>
    <physiologicalReaction direction="right-to-left" evidence="12">
        <dbReference type="Rhea" id="RHEA:15763"/>
    </physiologicalReaction>
</comment>
<evidence type="ECO:0000256" key="8">
    <source>
        <dbReference type="ARBA" id="ARBA00022697"/>
    </source>
</evidence>
<comment type="pathway">
    <text evidence="2">Amino-acid biosynthesis; L-threonine biosynthesis; L-threonine from L-aspartate: step 3/5.</text>
</comment>
<evidence type="ECO:0000256" key="10">
    <source>
        <dbReference type="ARBA" id="ARBA00023053"/>
    </source>
</evidence>
<reference evidence="16 17" key="1">
    <citation type="submission" date="2020-10" db="EMBL/GenBank/DDBJ databases">
        <title>Ca. Dormibacterota MAGs.</title>
        <authorList>
            <person name="Montgomery K."/>
        </authorList>
    </citation>
    <scope>NUCLEOTIDE SEQUENCE [LARGE SCALE GENOMIC DNA]</scope>
    <source>
        <strain evidence="16">SC8811_S16_3</strain>
    </source>
</reference>
<dbReference type="Proteomes" id="UP000620075">
    <property type="component" value="Unassembled WGS sequence"/>
</dbReference>
<evidence type="ECO:0000256" key="5">
    <source>
        <dbReference type="ARBA" id="ARBA00013213"/>
    </source>
</evidence>
<evidence type="ECO:0000256" key="2">
    <source>
        <dbReference type="ARBA" id="ARBA00005056"/>
    </source>
</evidence>
<keyword evidence="14" id="KW-0521">NADP</keyword>
<feature type="domain" description="ACT" evidence="15">
    <location>
        <begin position="353"/>
        <end position="427"/>
    </location>
</feature>
<dbReference type="GO" id="GO:0004412">
    <property type="term" value="F:homoserine dehydrogenase activity"/>
    <property type="evidence" value="ECO:0007669"/>
    <property type="project" value="UniProtKB-EC"/>
</dbReference>
<dbReference type="GO" id="GO:0050661">
    <property type="term" value="F:NADP binding"/>
    <property type="evidence" value="ECO:0007669"/>
    <property type="project" value="InterPro"/>
</dbReference>
<dbReference type="SUPFAM" id="SSF55347">
    <property type="entry name" value="Glyceraldehyde-3-phosphate dehydrogenase-like, C-terminal domain"/>
    <property type="match status" value="1"/>
</dbReference>
<feature type="binding site" evidence="14">
    <location>
        <position position="192"/>
    </location>
    <ligand>
        <name>L-homoserine</name>
        <dbReference type="ChEBI" id="CHEBI:57476"/>
    </ligand>
</feature>
<dbReference type="Pfam" id="PF01842">
    <property type="entry name" value="ACT"/>
    <property type="match status" value="1"/>
</dbReference>
<comment type="similarity">
    <text evidence="4">Belongs to the homoserine dehydrogenase family.</text>
</comment>
<dbReference type="InterPro" id="IPR016204">
    <property type="entry name" value="HDH"/>
</dbReference>
<dbReference type="Pfam" id="PF03447">
    <property type="entry name" value="NAD_binding_3"/>
    <property type="match status" value="1"/>
</dbReference>
<dbReference type="RefSeq" id="WP_338179901.1">
    <property type="nucleotide sequence ID" value="NZ_JAEKNQ010000040.1"/>
</dbReference>
<evidence type="ECO:0000256" key="6">
    <source>
        <dbReference type="ARBA" id="ARBA00013376"/>
    </source>
</evidence>
<sequence>MTPSGRLRVGMIGLGTVGAQVAARLLERRAELSRRAGLELSLARVLVRDLHRPRAITMAEGLLTTEPAEVLDDPAIDVVVEVAGGEEPARSYLARAICNGKHVVTANKLVMAKHGLQLLELAGRRNVDVYFEAAVGGGIPLISTFRVDLAANYLSRIMAVINGTTNFVLGQMARGRTLAEAVAEAQAAGFAEADPTEDLEAHDAVYKLAIMASIGFGAHVRPEAIYREGIGRVDPVDFPYARELGYEVKLLAYAAQDEQGRVEARVHPVLLPLGHLLGNLEGAANAVYVEGDLVGPVLLQGEGAGGRPTASSVVGDLVDLARSCHRQVQRRPAIEFRSELVMLPMDLVETRAYFRCVLADRPGMLGAMFTVFGQEGVNIAGAMQKETEGDTAEFVVTTHPASDLALRRVRERIAAEEPDIAVRSFIRII</sequence>